<keyword evidence="1" id="KW-0812">Transmembrane</keyword>
<keyword evidence="3" id="KW-1185">Reference proteome</keyword>
<proteinExistence type="predicted"/>
<protein>
    <recommendedName>
        <fullName evidence="4">DUF2306 domain-containing protein</fullName>
    </recommendedName>
</protein>
<dbReference type="RefSeq" id="WP_377282951.1">
    <property type="nucleotide sequence ID" value="NZ_JBHRSI010000008.1"/>
</dbReference>
<keyword evidence="1" id="KW-1133">Transmembrane helix</keyword>
<evidence type="ECO:0000313" key="2">
    <source>
        <dbReference type="EMBL" id="MFD1783858.1"/>
    </source>
</evidence>
<feature type="transmembrane region" description="Helical" evidence="1">
    <location>
        <begin position="94"/>
        <end position="112"/>
    </location>
</feature>
<feature type="transmembrane region" description="Helical" evidence="1">
    <location>
        <begin position="132"/>
        <end position="154"/>
    </location>
</feature>
<organism evidence="2 3">
    <name type="scientific">Phenylobacterium terrae</name>
    <dbReference type="NCBI Taxonomy" id="2665495"/>
    <lineage>
        <taxon>Bacteria</taxon>
        <taxon>Pseudomonadati</taxon>
        <taxon>Pseudomonadota</taxon>
        <taxon>Alphaproteobacteria</taxon>
        <taxon>Caulobacterales</taxon>
        <taxon>Caulobacteraceae</taxon>
        <taxon>Phenylobacterium</taxon>
    </lineage>
</organism>
<comment type="caution">
    <text evidence="2">The sequence shown here is derived from an EMBL/GenBank/DDBJ whole genome shotgun (WGS) entry which is preliminary data.</text>
</comment>
<gene>
    <name evidence="2" type="ORF">ACFSC0_10675</name>
</gene>
<evidence type="ECO:0000313" key="3">
    <source>
        <dbReference type="Proteomes" id="UP001597237"/>
    </source>
</evidence>
<evidence type="ECO:0008006" key="4">
    <source>
        <dbReference type="Google" id="ProtNLM"/>
    </source>
</evidence>
<feature type="transmembrane region" description="Helical" evidence="1">
    <location>
        <begin position="6"/>
        <end position="27"/>
    </location>
</feature>
<reference evidence="3" key="1">
    <citation type="journal article" date="2019" name="Int. J. Syst. Evol. Microbiol.">
        <title>The Global Catalogue of Microorganisms (GCM) 10K type strain sequencing project: providing services to taxonomists for standard genome sequencing and annotation.</title>
        <authorList>
            <consortium name="The Broad Institute Genomics Platform"/>
            <consortium name="The Broad Institute Genome Sequencing Center for Infectious Disease"/>
            <person name="Wu L."/>
            <person name="Ma J."/>
        </authorList>
    </citation>
    <scope>NUCLEOTIDE SEQUENCE [LARGE SCALE GENOMIC DNA]</scope>
    <source>
        <strain evidence="3">DFY28</strain>
    </source>
</reference>
<feature type="transmembrane region" description="Helical" evidence="1">
    <location>
        <begin position="39"/>
        <end position="59"/>
    </location>
</feature>
<sequence length="228" mass="23756">MPYPAPVMLHVLAGLVAIGAGFAALAVRKGGPSHRQIGTVFFVAMLLMAGSAAVMAAIGGQRLNTIAGLFTLYLVSTAWLAVRRPPRTTGRFETWAMAGAALVCLAGLAIGLQAATVGVQDGDPSSGNDPTIYFVFAGLAALGVGTDLRVMGAGGLAGRPRLARHLWRMCLALFVAAGSFFFGQADEIPQAFRGPHLMIPPLAALGALAFWMIRVRFPARFVLRAPAA</sequence>
<feature type="transmembrane region" description="Helical" evidence="1">
    <location>
        <begin position="65"/>
        <end position="82"/>
    </location>
</feature>
<evidence type="ECO:0000256" key="1">
    <source>
        <dbReference type="SAM" id="Phobius"/>
    </source>
</evidence>
<keyword evidence="1" id="KW-0472">Membrane</keyword>
<dbReference type="Proteomes" id="UP001597237">
    <property type="component" value="Unassembled WGS sequence"/>
</dbReference>
<feature type="transmembrane region" description="Helical" evidence="1">
    <location>
        <begin position="166"/>
        <end position="185"/>
    </location>
</feature>
<name>A0ABW4N1D7_9CAUL</name>
<accession>A0ABW4N1D7</accession>
<dbReference type="EMBL" id="JBHUEY010000001">
    <property type="protein sequence ID" value="MFD1783858.1"/>
    <property type="molecule type" value="Genomic_DNA"/>
</dbReference>
<feature type="transmembrane region" description="Helical" evidence="1">
    <location>
        <begin position="197"/>
        <end position="215"/>
    </location>
</feature>